<accession>A0A059F3Z9</accession>
<dbReference type="Proteomes" id="UP000030655">
    <property type="component" value="Unassembled WGS sequence"/>
</dbReference>
<dbReference type="Pfam" id="PF12762">
    <property type="entry name" value="DDE_Tnp_IS1595"/>
    <property type="match status" value="1"/>
</dbReference>
<dbReference type="OrthoDB" id="2190434at2759"/>
<reference evidence="2 3" key="2">
    <citation type="submission" date="2014-03" db="EMBL/GenBank/DDBJ databases">
        <title>The Genome Sequence of Anncaliia algerae insect isolate PRA339.</title>
        <authorList>
            <consortium name="The Broad Institute Genome Sequencing Platform"/>
            <consortium name="The Broad Institute Genome Sequencing Center for Infectious Disease"/>
            <person name="Cuomo C."/>
            <person name="Becnel J."/>
            <person name="Sanscrainte N."/>
            <person name="Walker B."/>
            <person name="Young S.K."/>
            <person name="Zeng Q."/>
            <person name="Gargeya S."/>
            <person name="Fitzgerald M."/>
            <person name="Haas B."/>
            <person name="Abouelleil A."/>
            <person name="Alvarado L."/>
            <person name="Arachchi H.M."/>
            <person name="Berlin A.M."/>
            <person name="Chapman S.B."/>
            <person name="Dewar J."/>
            <person name="Goldberg J."/>
            <person name="Griggs A."/>
            <person name="Gujja S."/>
            <person name="Hansen M."/>
            <person name="Howarth C."/>
            <person name="Imamovic A."/>
            <person name="Larimer J."/>
            <person name="McCowan C."/>
            <person name="Murphy C."/>
            <person name="Neiman D."/>
            <person name="Pearson M."/>
            <person name="Priest M."/>
            <person name="Roberts A."/>
            <person name="Saif S."/>
            <person name="Shea T."/>
            <person name="Sisk P."/>
            <person name="Sykes S."/>
            <person name="Wortman J."/>
            <person name="Nusbaum C."/>
            <person name="Birren B."/>
        </authorList>
    </citation>
    <scope>NUCLEOTIDE SEQUENCE [LARGE SCALE GENOMIC DNA]</scope>
    <source>
        <strain evidence="2 3">PRA339</strain>
    </source>
</reference>
<proteinExistence type="predicted"/>
<reference evidence="3" key="1">
    <citation type="submission" date="2013-02" db="EMBL/GenBank/DDBJ databases">
        <authorList>
            <consortium name="The Broad Institute Genome Sequencing Platform"/>
            <person name="Cuomo C."/>
            <person name="Becnel J."/>
            <person name="Sanscrainte N."/>
            <person name="Walker B."/>
            <person name="Young S.K."/>
            <person name="Zeng Q."/>
            <person name="Gargeya S."/>
            <person name="Fitzgerald M."/>
            <person name="Haas B."/>
            <person name="Abouelleil A."/>
            <person name="Alvarado L."/>
            <person name="Arachchi H.M."/>
            <person name="Berlin A.M."/>
            <person name="Chapman S.B."/>
            <person name="Dewar J."/>
            <person name="Goldberg J."/>
            <person name="Griggs A."/>
            <person name="Gujja S."/>
            <person name="Hansen M."/>
            <person name="Howarth C."/>
            <person name="Imamovic A."/>
            <person name="Larimer J."/>
            <person name="McCowan C."/>
            <person name="Murphy C."/>
            <person name="Neiman D."/>
            <person name="Pearson M."/>
            <person name="Priest M."/>
            <person name="Roberts A."/>
            <person name="Saif S."/>
            <person name="Shea T."/>
            <person name="Sisk P."/>
            <person name="Sykes S."/>
            <person name="Wortman J."/>
            <person name="Nusbaum C."/>
            <person name="Birren B."/>
        </authorList>
    </citation>
    <scope>NUCLEOTIDE SEQUENCE [LARGE SCALE GENOMIC DNA]</scope>
    <source>
        <strain evidence="3">PRA339</strain>
    </source>
</reference>
<dbReference type="VEuPathDB" id="MicrosporidiaDB:H312_00731"/>
<protein>
    <recommendedName>
        <fullName evidence="1">ISXO2-like transposase domain-containing protein</fullName>
    </recommendedName>
</protein>
<name>A0A059F3Z9_9MICR</name>
<dbReference type="PANTHER" id="PTHR47163:SF2">
    <property type="entry name" value="SI:DKEY-17M8.2"/>
    <property type="match status" value="1"/>
</dbReference>
<dbReference type="HOGENOM" id="CLU_044348_0_0_1"/>
<organism evidence="2 3">
    <name type="scientific">Anncaliia algerae PRA339</name>
    <dbReference type="NCBI Taxonomy" id="1288291"/>
    <lineage>
        <taxon>Eukaryota</taxon>
        <taxon>Fungi</taxon>
        <taxon>Fungi incertae sedis</taxon>
        <taxon>Microsporidia</taxon>
        <taxon>Tubulinosematoidea</taxon>
        <taxon>Tubulinosematidae</taxon>
        <taxon>Anncaliia</taxon>
    </lineage>
</organism>
<evidence type="ECO:0000313" key="3">
    <source>
        <dbReference type="Proteomes" id="UP000030655"/>
    </source>
</evidence>
<dbReference type="AlphaFoldDB" id="A0A059F3Z9"/>
<dbReference type="EMBL" id="KK365136">
    <property type="protein sequence ID" value="KCZ81832.1"/>
    <property type="molecule type" value="Genomic_DNA"/>
</dbReference>
<gene>
    <name evidence="2" type="ORF">H312_00731</name>
</gene>
<evidence type="ECO:0000313" key="2">
    <source>
        <dbReference type="EMBL" id="KCZ81832.1"/>
    </source>
</evidence>
<feature type="domain" description="ISXO2-like transposase" evidence="1">
    <location>
        <begin position="135"/>
        <end position="260"/>
    </location>
</feature>
<dbReference type="SMART" id="SM01126">
    <property type="entry name" value="DDE_Tnp_IS1595"/>
    <property type="match status" value="1"/>
</dbReference>
<dbReference type="NCBIfam" id="NF033547">
    <property type="entry name" value="transpos_IS1595"/>
    <property type="match status" value="1"/>
</dbReference>
<sequence length="296" mass="34553">MRQFEILDFLTSSEDTQLYNWLVSKNVLKEVVNCRHCGILMTLKKKDKSYLQKTWRCMNFNCIHYESTSSILKDSFLSEVKIEPRVFLKSIFYILNNTQLVDIKRFLNISYKSLKNIKKLITNKIKEFFGCNPIRLGGDGIIVHVDETMLSHAVKSHRGRVARNQSWALTIVDTSEKPGLGYCQIVDKRDSSTLIPIISRIVRPGSIIHTDEWKAYIKLNQSNFDHKTIRHKFNFVDPITGIHTQNVESFNNKLKLFIKNQRGCKADSRNDLCNLFLFLDHYKNKAFLKFLELIIV</sequence>
<evidence type="ECO:0000259" key="1">
    <source>
        <dbReference type="SMART" id="SM01126"/>
    </source>
</evidence>
<dbReference type="PANTHER" id="PTHR47163">
    <property type="entry name" value="DDE_TNP_IS1595 DOMAIN-CONTAINING PROTEIN"/>
    <property type="match status" value="1"/>
</dbReference>
<dbReference type="InterPro" id="IPR024445">
    <property type="entry name" value="Tnp_ISXO2-like"/>
</dbReference>
<keyword evidence="3" id="KW-1185">Reference proteome</keyword>
<dbReference type="InterPro" id="IPR053164">
    <property type="entry name" value="IS1016-like_transposase"/>
</dbReference>